<organism evidence="2 3">
    <name type="scientific">Cephalotus follicularis</name>
    <name type="common">Albany pitcher plant</name>
    <dbReference type="NCBI Taxonomy" id="3775"/>
    <lineage>
        <taxon>Eukaryota</taxon>
        <taxon>Viridiplantae</taxon>
        <taxon>Streptophyta</taxon>
        <taxon>Embryophyta</taxon>
        <taxon>Tracheophyta</taxon>
        <taxon>Spermatophyta</taxon>
        <taxon>Magnoliopsida</taxon>
        <taxon>eudicotyledons</taxon>
        <taxon>Gunneridae</taxon>
        <taxon>Pentapetalae</taxon>
        <taxon>rosids</taxon>
        <taxon>fabids</taxon>
        <taxon>Oxalidales</taxon>
        <taxon>Cephalotaceae</taxon>
        <taxon>Cephalotus</taxon>
    </lineage>
</organism>
<dbReference type="AlphaFoldDB" id="A0A1Q3CHE8"/>
<dbReference type="Pfam" id="PF22936">
    <property type="entry name" value="Pol_BBD"/>
    <property type="match status" value="1"/>
</dbReference>
<protein>
    <recommendedName>
        <fullName evidence="1">Retrovirus-related Pol polyprotein from transposon TNT 1-94-like beta-barrel domain-containing protein</fullName>
    </recommendedName>
</protein>
<keyword evidence="3" id="KW-1185">Reference proteome</keyword>
<dbReference type="EMBL" id="BDDD01002014">
    <property type="protein sequence ID" value="GAV79639.1"/>
    <property type="molecule type" value="Genomic_DNA"/>
</dbReference>
<evidence type="ECO:0000313" key="3">
    <source>
        <dbReference type="Proteomes" id="UP000187406"/>
    </source>
</evidence>
<sequence>MAANSQIVNTPGNLQEITAYIGTDAVVVGNGEYLPIIHNGKGKISIVTTDLSLKQVLVVPDIKKNLLSVSQLTSDLPCSVNFTGNGFVVKDLMMKRILSSGSKENGLYVLKDASIVANFSNRSRTVNEDIWHKRFGHPQIRITRFLNKSGSISFSKK</sequence>
<evidence type="ECO:0000313" key="2">
    <source>
        <dbReference type="EMBL" id="GAV79639.1"/>
    </source>
</evidence>
<proteinExistence type="predicted"/>
<gene>
    <name evidence="2" type="ORF">CFOL_v3_23103</name>
</gene>
<dbReference type="OrthoDB" id="1937754at2759"/>
<dbReference type="Proteomes" id="UP000187406">
    <property type="component" value="Unassembled WGS sequence"/>
</dbReference>
<dbReference type="InterPro" id="IPR054722">
    <property type="entry name" value="PolX-like_BBD"/>
</dbReference>
<comment type="caution">
    <text evidence="2">The sequence shown here is derived from an EMBL/GenBank/DDBJ whole genome shotgun (WGS) entry which is preliminary data.</text>
</comment>
<evidence type="ECO:0000259" key="1">
    <source>
        <dbReference type="Pfam" id="PF22936"/>
    </source>
</evidence>
<accession>A0A1Q3CHE8</accession>
<feature type="domain" description="Retrovirus-related Pol polyprotein from transposon TNT 1-94-like beta-barrel" evidence="1">
    <location>
        <begin position="9"/>
        <end position="74"/>
    </location>
</feature>
<name>A0A1Q3CHE8_CEPFO</name>
<dbReference type="InParanoid" id="A0A1Q3CHE8"/>
<reference evidence="3" key="1">
    <citation type="submission" date="2016-04" db="EMBL/GenBank/DDBJ databases">
        <title>Cephalotus genome sequencing.</title>
        <authorList>
            <person name="Fukushima K."/>
            <person name="Hasebe M."/>
            <person name="Fang X."/>
        </authorList>
    </citation>
    <scope>NUCLEOTIDE SEQUENCE [LARGE SCALE GENOMIC DNA]</scope>
    <source>
        <strain evidence="3">cv. St1</strain>
    </source>
</reference>